<reference evidence="2" key="1">
    <citation type="journal article" date="2023" name="Mol. Phylogenet. Evol.">
        <title>Genome-scale phylogeny and comparative genomics of the fungal order Sordariales.</title>
        <authorList>
            <person name="Hensen N."/>
            <person name="Bonometti L."/>
            <person name="Westerberg I."/>
            <person name="Brannstrom I.O."/>
            <person name="Guillou S."/>
            <person name="Cros-Aarteil S."/>
            <person name="Calhoun S."/>
            <person name="Haridas S."/>
            <person name="Kuo A."/>
            <person name="Mondo S."/>
            <person name="Pangilinan J."/>
            <person name="Riley R."/>
            <person name="LaButti K."/>
            <person name="Andreopoulos B."/>
            <person name="Lipzen A."/>
            <person name="Chen C."/>
            <person name="Yan M."/>
            <person name="Daum C."/>
            <person name="Ng V."/>
            <person name="Clum A."/>
            <person name="Steindorff A."/>
            <person name="Ohm R.A."/>
            <person name="Martin F."/>
            <person name="Silar P."/>
            <person name="Natvig D.O."/>
            <person name="Lalanne C."/>
            <person name="Gautier V."/>
            <person name="Ament-Velasquez S.L."/>
            <person name="Kruys A."/>
            <person name="Hutchinson M.I."/>
            <person name="Powell A.J."/>
            <person name="Barry K."/>
            <person name="Miller A.N."/>
            <person name="Grigoriev I.V."/>
            <person name="Debuchy R."/>
            <person name="Gladieux P."/>
            <person name="Hiltunen Thoren M."/>
            <person name="Johannesson H."/>
        </authorList>
    </citation>
    <scope>NUCLEOTIDE SEQUENCE [LARGE SCALE GENOMIC DNA]</scope>
    <source>
        <strain evidence="2">CBS 340.73</strain>
    </source>
</reference>
<dbReference type="EMBL" id="MU853912">
    <property type="protein sequence ID" value="KAK3935672.1"/>
    <property type="molecule type" value="Genomic_DNA"/>
</dbReference>
<keyword evidence="2" id="KW-1185">Reference proteome</keyword>
<protein>
    <recommendedName>
        <fullName evidence="3">3-carboxymuconate cyclase</fullName>
    </recommendedName>
</protein>
<gene>
    <name evidence="1" type="ORF">QBC46DRAFT_421698</name>
</gene>
<proteinExistence type="predicted"/>
<organism evidence="1 2">
    <name type="scientific">Diplogelasinospora grovesii</name>
    <dbReference type="NCBI Taxonomy" id="303347"/>
    <lineage>
        <taxon>Eukaryota</taxon>
        <taxon>Fungi</taxon>
        <taxon>Dikarya</taxon>
        <taxon>Ascomycota</taxon>
        <taxon>Pezizomycotina</taxon>
        <taxon>Sordariomycetes</taxon>
        <taxon>Sordariomycetidae</taxon>
        <taxon>Sordariales</taxon>
        <taxon>Diplogelasinosporaceae</taxon>
        <taxon>Diplogelasinospora</taxon>
    </lineage>
</organism>
<sequence length="380" mass="38607">MQKAASGNAKALYITTNNQENTVCAVEIGQDGLITGKGAALKTGGAGANGVDGTTNGTAAPDALFSQSALTIAGENIFVVNAGSNSLSMMAIDPKDPLSLKMVGQPVSLPGEFPNTVAASRKNKLVCVGMTGKKAGVSCCSFDAKKGLGQMDGLREIDLGQTTPPVGPTNTMSQVFFSSDETQLYATVKGDPAQKKNGFFSVYTVQKGQKEASVSQQDVRSSPAGTAVLFGSAVIPGSSDVFVTDASFGAALLGLDAKSNAAAVKGKASVDGQKATCWATISPATNTAFVTDVGKNRLVEVSFTDKFQIVGVVDLSSANQDPGLIDLKAGGDFIYALSPGNGSTECGISVVDAKSKKLVQHAGLEGVGAGKNSMGMALLQ</sequence>
<dbReference type="InterPro" id="IPR015943">
    <property type="entry name" value="WD40/YVTN_repeat-like_dom_sf"/>
</dbReference>
<name>A0AAN6RZJ1_9PEZI</name>
<accession>A0AAN6RZJ1</accession>
<comment type="caution">
    <text evidence="1">The sequence shown here is derived from an EMBL/GenBank/DDBJ whole genome shotgun (WGS) entry which is preliminary data.</text>
</comment>
<evidence type="ECO:0008006" key="3">
    <source>
        <dbReference type="Google" id="ProtNLM"/>
    </source>
</evidence>
<evidence type="ECO:0000313" key="2">
    <source>
        <dbReference type="Proteomes" id="UP001303473"/>
    </source>
</evidence>
<evidence type="ECO:0000313" key="1">
    <source>
        <dbReference type="EMBL" id="KAK3935672.1"/>
    </source>
</evidence>
<dbReference type="Proteomes" id="UP001303473">
    <property type="component" value="Unassembled WGS sequence"/>
</dbReference>
<dbReference type="SUPFAM" id="SSF50969">
    <property type="entry name" value="YVTN repeat-like/Quinoprotein amine dehydrogenase"/>
    <property type="match status" value="1"/>
</dbReference>
<dbReference type="Gene3D" id="2.130.10.10">
    <property type="entry name" value="YVTN repeat-like/Quinoprotein amine dehydrogenase"/>
    <property type="match status" value="2"/>
</dbReference>
<dbReference type="AlphaFoldDB" id="A0AAN6RZJ1"/>
<dbReference type="InterPro" id="IPR011044">
    <property type="entry name" value="Quino_amine_DH_bsu"/>
</dbReference>